<reference evidence="9 11" key="2">
    <citation type="submission" date="2017-12" db="EMBL/GenBank/DDBJ databases">
        <title>Comparative Functional Genomics of Dry Heat Resistant strains isolated from the Viking Spacecraft.</title>
        <authorList>
            <person name="Seuylemezian A."/>
            <person name="Cooper K."/>
            <person name="Vaishampayan P."/>
        </authorList>
    </citation>
    <scope>NUCLEOTIDE SEQUENCE [LARGE SCALE GENOMIC DNA]</scope>
    <source>
        <strain evidence="9 11">ATCC 29669</strain>
    </source>
</reference>
<dbReference type="InterPro" id="IPR017941">
    <property type="entry name" value="Rieske_2Fe-2S"/>
</dbReference>
<evidence type="ECO:0000256" key="6">
    <source>
        <dbReference type="ARBA" id="ARBA00023063"/>
    </source>
</evidence>
<feature type="domain" description="Rieske" evidence="7">
    <location>
        <begin position="8"/>
        <end position="104"/>
    </location>
</feature>
<keyword evidence="5" id="KW-0411">Iron-sulfur</keyword>
<dbReference type="OrthoDB" id="593800at2"/>
<dbReference type="Pfam" id="PF13806">
    <property type="entry name" value="Rieske_2"/>
    <property type="match status" value="1"/>
</dbReference>
<dbReference type="GO" id="GO:0046872">
    <property type="term" value="F:metal ion binding"/>
    <property type="evidence" value="ECO:0007669"/>
    <property type="project" value="UniProtKB-KW"/>
</dbReference>
<dbReference type="GO" id="GO:0051537">
    <property type="term" value="F:2 iron, 2 sulfur cluster binding"/>
    <property type="evidence" value="ECO:0007669"/>
    <property type="project" value="UniProtKB-KW"/>
</dbReference>
<dbReference type="PANTHER" id="PTHR21496">
    <property type="entry name" value="FERREDOXIN-RELATED"/>
    <property type="match status" value="1"/>
</dbReference>
<evidence type="ECO:0000313" key="11">
    <source>
        <dbReference type="Proteomes" id="UP000235114"/>
    </source>
</evidence>
<evidence type="ECO:0000256" key="3">
    <source>
        <dbReference type="ARBA" id="ARBA00023002"/>
    </source>
</evidence>
<dbReference type="GO" id="GO:0016705">
    <property type="term" value="F:oxidoreductase activity, acting on paired donors, with incorporation or reduction of molecular oxygen"/>
    <property type="evidence" value="ECO:0007669"/>
    <property type="project" value="UniProtKB-ARBA"/>
</dbReference>
<keyword evidence="6" id="KW-0534">Nitrate assimilation</keyword>
<evidence type="ECO:0000256" key="2">
    <source>
        <dbReference type="ARBA" id="ARBA00022723"/>
    </source>
</evidence>
<keyword evidence="1" id="KW-0001">2Fe-2S</keyword>
<gene>
    <name evidence="8" type="primary">nirD</name>
    <name evidence="8" type="ORF">CU635_10535</name>
    <name evidence="9" type="ORF">CVD25_10660</name>
</gene>
<evidence type="ECO:0000313" key="10">
    <source>
        <dbReference type="Proteomes" id="UP000234951"/>
    </source>
</evidence>
<dbReference type="Gene3D" id="2.102.10.10">
    <property type="entry name" value="Rieske [2Fe-2S] iron-sulphur domain"/>
    <property type="match status" value="1"/>
</dbReference>
<dbReference type="EMBL" id="PGVD01000028">
    <property type="protein sequence ID" value="PLR97085.1"/>
    <property type="molecule type" value="Genomic_DNA"/>
</dbReference>
<dbReference type="Proteomes" id="UP000234951">
    <property type="component" value="Unassembled WGS sequence"/>
</dbReference>
<keyword evidence="3" id="KW-0560">Oxidoreductase</keyword>
<dbReference type="InterPro" id="IPR012748">
    <property type="entry name" value="Rieske-like_NirD"/>
</dbReference>
<dbReference type="Proteomes" id="UP000235114">
    <property type="component" value="Unassembled WGS sequence"/>
</dbReference>
<proteinExistence type="predicted"/>
<organism evidence="8 10">
    <name type="scientific">Bacillus canaveralius</name>
    <dbReference type="NCBI Taxonomy" id="1403243"/>
    <lineage>
        <taxon>Bacteria</taxon>
        <taxon>Bacillati</taxon>
        <taxon>Bacillota</taxon>
        <taxon>Bacilli</taxon>
        <taxon>Bacillales</taxon>
        <taxon>Bacillaceae</taxon>
        <taxon>Bacillus</taxon>
    </lineage>
</organism>
<evidence type="ECO:0000256" key="4">
    <source>
        <dbReference type="ARBA" id="ARBA00023004"/>
    </source>
</evidence>
<name>A0A2N5GM17_9BACI</name>
<dbReference type="EMBL" id="PGVA01000024">
    <property type="protein sequence ID" value="PLR82910.1"/>
    <property type="molecule type" value="Genomic_DNA"/>
</dbReference>
<keyword evidence="11" id="KW-1185">Reference proteome</keyword>
<dbReference type="GO" id="GO:0008942">
    <property type="term" value="F:nitrite reductase [NAD(P)H] activity"/>
    <property type="evidence" value="ECO:0007669"/>
    <property type="project" value="InterPro"/>
</dbReference>
<dbReference type="InterPro" id="IPR036922">
    <property type="entry name" value="Rieske_2Fe-2S_sf"/>
</dbReference>
<dbReference type="SUPFAM" id="SSF50022">
    <property type="entry name" value="ISP domain"/>
    <property type="match status" value="1"/>
</dbReference>
<protein>
    <submittedName>
        <fullName evidence="8">Nitrite reductase (NAD(P)H) small subunit</fullName>
    </submittedName>
</protein>
<dbReference type="AlphaFoldDB" id="A0A2N5GM17"/>
<dbReference type="PANTHER" id="PTHR21496:SF23">
    <property type="entry name" value="3-PHENYLPROPIONATE_CINNAMIC ACID DIOXYGENASE FERREDOXIN SUBUNIT"/>
    <property type="match status" value="1"/>
</dbReference>
<reference evidence="8 10" key="1">
    <citation type="submission" date="2017-11" db="EMBL/GenBank/DDBJ databases">
        <title>Comparitive Functional Genomics of Dry Heat Resistant strains isolated from the Viking Spacecraft.</title>
        <authorList>
            <person name="Seuylemezian A."/>
            <person name="Cooper K."/>
            <person name="Vaishampayan P."/>
        </authorList>
    </citation>
    <scope>NUCLEOTIDE SEQUENCE [LARGE SCALE GENOMIC DNA]</scope>
    <source>
        <strain evidence="8 10">M4.6</strain>
    </source>
</reference>
<evidence type="ECO:0000259" key="7">
    <source>
        <dbReference type="PROSITE" id="PS51296"/>
    </source>
</evidence>
<keyword evidence="4" id="KW-0408">Iron</keyword>
<keyword evidence="2" id="KW-0479">Metal-binding</keyword>
<evidence type="ECO:0000313" key="8">
    <source>
        <dbReference type="EMBL" id="PLR82910.1"/>
    </source>
</evidence>
<dbReference type="NCBIfam" id="TIGR02378">
    <property type="entry name" value="nirD_assim_sml"/>
    <property type="match status" value="1"/>
</dbReference>
<evidence type="ECO:0000256" key="5">
    <source>
        <dbReference type="ARBA" id="ARBA00023014"/>
    </source>
</evidence>
<dbReference type="GO" id="GO:0004497">
    <property type="term" value="F:monooxygenase activity"/>
    <property type="evidence" value="ECO:0007669"/>
    <property type="project" value="UniProtKB-ARBA"/>
</dbReference>
<sequence length="106" mass="11657">MRTTKEKIRVADYAALPAGSGQVIKIENEEIALFRLTNGEVKAIENKSPHPKGGTLAAGMLSGEFIYCPVYDWKISLQDGRVQAPESGKVKTYNIEVEGDSVYLVR</sequence>
<dbReference type="RefSeq" id="WP_101577326.1">
    <property type="nucleotide sequence ID" value="NZ_PGVA01000024.1"/>
</dbReference>
<dbReference type="GO" id="GO:0042128">
    <property type="term" value="P:nitrate assimilation"/>
    <property type="evidence" value="ECO:0007669"/>
    <property type="project" value="UniProtKB-KW"/>
</dbReference>
<evidence type="ECO:0000313" key="9">
    <source>
        <dbReference type="EMBL" id="PLR97085.1"/>
    </source>
</evidence>
<accession>A0A2N5GM17</accession>
<dbReference type="PROSITE" id="PS51296">
    <property type="entry name" value="RIESKE"/>
    <property type="match status" value="1"/>
</dbReference>
<comment type="caution">
    <text evidence="8">The sequence shown here is derived from an EMBL/GenBank/DDBJ whole genome shotgun (WGS) entry which is preliminary data.</text>
</comment>
<evidence type="ECO:0000256" key="1">
    <source>
        <dbReference type="ARBA" id="ARBA00022714"/>
    </source>
</evidence>